<protein>
    <recommendedName>
        <fullName evidence="1">RNase H type-1 domain-containing protein</fullName>
    </recommendedName>
</protein>
<evidence type="ECO:0000313" key="2">
    <source>
        <dbReference type="EMBL" id="GAA0145625.1"/>
    </source>
</evidence>
<dbReference type="GO" id="GO:0004523">
    <property type="term" value="F:RNA-DNA hybrid ribonuclease activity"/>
    <property type="evidence" value="ECO:0007669"/>
    <property type="project" value="InterPro"/>
</dbReference>
<keyword evidence="3" id="KW-1185">Reference proteome</keyword>
<comment type="caution">
    <text evidence="2">The sequence shown here is derived from an EMBL/GenBank/DDBJ whole genome shotgun (WGS) entry which is preliminary data.</text>
</comment>
<evidence type="ECO:0000313" key="3">
    <source>
        <dbReference type="Proteomes" id="UP001454036"/>
    </source>
</evidence>
<dbReference type="EMBL" id="BAABME010000809">
    <property type="protein sequence ID" value="GAA0145625.1"/>
    <property type="molecule type" value="Genomic_DNA"/>
</dbReference>
<dbReference type="SUPFAM" id="SSF53098">
    <property type="entry name" value="Ribonuclease H-like"/>
    <property type="match status" value="1"/>
</dbReference>
<dbReference type="PANTHER" id="PTHR48475">
    <property type="entry name" value="RIBONUCLEASE H"/>
    <property type="match status" value="1"/>
</dbReference>
<sequence length="291" mass="33593">MMEYDLRFSFEDTNNEAEYEEMIAALMWFKSLGVQQVLVRGDSKLVMDQIKFEYEVKIETLIKYHEKAVTMTKGFNQTIFQHVPRGQNEEGDRCDACQKLSTISQKPTASLIPVVIPIPFAMWGIDLVGKSQKAKGGVEYAVVIVDYFSNEPHSFQRIEEEFGANGREQGGMARRVVKWVGETPFTIVYGTEAMLPVEVGLPSYRQKGFDEGENNQGMKRELNFTDELRDQALFKRFQYKHLMARSYNRRVKNREFKVTKVVGPATYELSHVNGKPISHTWHATKLCKYYI</sequence>
<dbReference type="Gene3D" id="3.30.420.10">
    <property type="entry name" value="Ribonuclease H-like superfamily/Ribonuclease H"/>
    <property type="match status" value="1"/>
</dbReference>
<dbReference type="GO" id="GO:0003676">
    <property type="term" value="F:nucleic acid binding"/>
    <property type="evidence" value="ECO:0007669"/>
    <property type="project" value="InterPro"/>
</dbReference>
<gene>
    <name evidence="2" type="ORF">LIER_05778</name>
</gene>
<organism evidence="2 3">
    <name type="scientific">Lithospermum erythrorhizon</name>
    <name type="common">Purple gromwell</name>
    <name type="synonym">Lithospermum officinale var. erythrorhizon</name>
    <dbReference type="NCBI Taxonomy" id="34254"/>
    <lineage>
        <taxon>Eukaryota</taxon>
        <taxon>Viridiplantae</taxon>
        <taxon>Streptophyta</taxon>
        <taxon>Embryophyta</taxon>
        <taxon>Tracheophyta</taxon>
        <taxon>Spermatophyta</taxon>
        <taxon>Magnoliopsida</taxon>
        <taxon>eudicotyledons</taxon>
        <taxon>Gunneridae</taxon>
        <taxon>Pentapetalae</taxon>
        <taxon>asterids</taxon>
        <taxon>lamiids</taxon>
        <taxon>Boraginales</taxon>
        <taxon>Boraginaceae</taxon>
        <taxon>Boraginoideae</taxon>
        <taxon>Lithospermeae</taxon>
        <taxon>Lithospermum</taxon>
    </lineage>
</organism>
<dbReference type="InterPro" id="IPR012337">
    <property type="entry name" value="RNaseH-like_sf"/>
</dbReference>
<feature type="domain" description="RNase H type-1" evidence="1">
    <location>
        <begin position="11"/>
        <end position="90"/>
    </location>
</feature>
<accession>A0AAV3P5W2</accession>
<name>A0AAV3P5W2_LITER</name>
<dbReference type="Pfam" id="PF13456">
    <property type="entry name" value="RVT_3"/>
    <property type="match status" value="1"/>
</dbReference>
<evidence type="ECO:0000259" key="1">
    <source>
        <dbReference type="Pfam" id="PF13456"/>
    </source>
</evidence>
<proteinExistence type="predicted"/>
<dbReference type="InterPro" id="IPR002156">
    <property type="entry name" value="RNaseH_domain"/>
</dbReference>
<dbReference type="Proteomes" id="UP001454036">
    <property type="component" value="Unassembled WGS sequence"/>
</dbReference>
<reference evidence="2 3" key="1">
    <citation type="submission" date="2024-01" db="EMBL/GenBank/DDBJ databases">
        <title>The complete chloroplast genome sequence of Lithospermum erythrorhizon: insights into the phylogenetic relationship among Boraginaceae species and the maternal lineages of purple gromwells.</title>
        <authorList>
            <person name="Okada T."/>
            <person name="Watanabe K."/>
        </authorList>
    </citation>
    <scope>NUCLEOTIDE SEQUENCE [LARGE SCALE GENOMIC DNA]</scope>
</reference>
<dbReference type="AlphaFoldDB" id="A0AAV3P5W2"/>
<dbReference type="InterPro" id="IPR036397">
    <property type="entry name" value="RNaseH_sf"/>
</dbReference>
<dbReference type="PANTHER" id="PTHR48475:SF2">
    <property type="entry name" value="RIBONUCLEASE H"/>
    <property type="match status" value="1"/>
</dbReference>
<dbReference type="CDD" id="cd09279">
    <property type="entry name" value="RNase_HI_like"/>
    <property type="match status" value="1"/>
</dbReference>